<gene>
    <name evidence="1" type="ORF">O181_023720</name>
</gene>
<organism evidence="1 2">
    <name type="scientific">Austropuccinia psidii MF-1</name>
    <dbReference type="NCBI Taxonomy" id="1389203"/>
    <lineage>
        <taxon>Eukaryota</taxon>
        <taxon>Fungi</taxon>
        <taxon>Dikarya</taxon>
        <taxon>Basidiomycota</taxon>
        <taxon>Pucciniomycotina</taxon>
        <taxon>Pucciniomycetes</taxon>
        <taxon>Pucciniales</taxon>
        <taxon>Sphaerophragmiaceae</taxon>
        <taxon>Austropuccinia</taxon>
    </lineage>
</organism>
<sequence length="261" mass="29727">MVTLLRDLSKVIIQPMKDGNGKRTFELGPIVSMSCHPWDSNAKNKTQEIPHNKTHLFLVCLASKLRGNPLQAQVAPDGWGTYSASPPNTMSHLFQAQVNPLNQMRTLRLVSLNLRWLQHNQWRNLLVSTFFYFFLVPKFPSPLLQPSPACPATPALVICPLAPQVPKNPTASSPHSHDEAFQEFTNLKLTLMIPQAIIHKYINQILLEHRQLLHLIPFVDATHQNEMHREFWEELNTLLGQALEAYPKEDIIRIVSGFLPK</sequence>
<name>A0A9Q3CJM2_9BASI</name>
<dbReference type="Proteomes" id="UP000765509">
    <property type="component" value="Unassembled WGS sequence"/>
</dbReference>
<proteinExistence type="predicted"/>
<protein>
    <submittedName>
        <fullName evidence="1">Uncharacterized protein</fullName>
    </submittedName>
</protein>
<evidence type="ECO:0000313" key="2">
    <source>
        <dbReference type="Proteomes" id="UP000765509"/>
    </source>
</evidence>
<evidence type="ECO:0000313" key="1">
    <source>
        <dbReference type="EMBL" id="MBW0484005.1"/>
    </source>
</evidence>
<keyword evidence="2" id="KW-1185">Reference proteome</keyword>
<dbReference type="AlphaFoldDB" id="A0A9Q3CJM2"/>
<reference evidence="1" key="1">
    <citation type="submission" date="2021-03" db="EMBL/GenBank/DDBJ databases">
        <title>Draft genome sequence of rust myrtle Austropuccinia psidii MF-1, a brazilian biotype.</title>
        <authorList>
            <person name="Quecine M.C."/>
            <person name="Pachon D.M.R."/>
            <person name="Bonatelli M.L."/>
            <person name="Correr F.H."/>
            <person name="Franceschini L.M."/>
            <person name="Leite T.F."/>
            <person name="Margarido G.R.A."/>
            <person name="Almeida C.A."/>
            <person name="Ferrarezi J.A."/>
            <person name="Labate C.A."/>
        </authorList>
    </citation>
    <scope>NUCLEOTIDE SEQUENCE</scope>
    <source>
        <strain evidence="1">MF-1</strain>
    </source>
</reference>
<accession>A0A9Q3CJM2</accession>
<comment type="caution">
    <text evidence="1">The sequence shown here is derived from an EMBL/GenBank/DDBJ whole genome shotgun (WGS) entry which is preliminary data.</text>
</comment>
<dbReference type="EMBL" id="AVOT02007482">
    <property type="protein sequence ID" value="MBW0484005.1"/>
    <property type="molecule type" value="Genomic_DNA"/>
</dbReference>